<dbReference type="InterPro" id="IPR029066">
    <property type="entry name" value="PLP-binding_barrel"/>
</dbReference>
<dbReference type="Gene3D" id="2.40.37.10">
    <property type="entry name" value="Lyase, Ornithine Decarboxylase, Chain A, domain 1"/>
    <property type="match status" value="1"/>
</dbReference>
<gene>
    <name evidence="6" type="primary">alr</name>
    <name evidence="6" type="ORF">FVW20_02050</name>
</gene>
<dbReference type="InterPro" id="IPR009006">
    <property type="entry name" value="Ala_racemase/Decarboxylase_C"/>
</dbReference>
<dbReference type="Pfam" id="PF00842">
    <property type="entry name" value="Ala_racemase_C"/>
    <property type="match status" value="1"/>
</dbReference>
<dbReference type="InterPro" id="IPR001608">
    <property type="entry name" value="Ala_racemase_N"/>
</dbReference>
<dbReference type="PRINTS" id="PR00992">
    <property type="entry name" value="ALARACEMASE"/>
</dbReference>
<dbReference type="NCBIfam" id="TIGR00492">
    <property type="entry name" value="alr"/>
    <property type="match status" value="1"/>
</dbReference>
<dbReference type="Proteomes" id="UP001194469">
    <property type="component" value="Unassembled WGS sequence"/>
</dbReference>
<evidence type="ECO:0000313" key="6">
    <source>
        <dbReference type="EMBL" id="MBG3875838.1"/>
    </source>
</evidence>
<dbReference type="HAMAP" id="MF_01201">
    <property type="entry name" value="Ala_racemase"/>
    <property type="match status" value="1"/>
</dbReference>
<evidence type="ECO:0000256" key="1">
    <source>
        <dbReference type="ARBA" id="ARBA00001933"/>
    </source>
</evidence>
<comment type="cofactor">
    <cofactor evidence="1 4">
        <name>pyridoxal 5'-phosphate</name>
        <dbReference type="ChEBI" id="CHEBI:597326"/>
    </cofactor>
</comment>
<organism evidence="6 7">
    <name type="scientific">Nitratidesulfovibrio oxamicus</name>
    <dbReference type="NCBI Taxonomy" id="32016"/>
    <lineage>
        <taxon>Bacteria</taxon>
        <taxon>Pseudomonadati</taxon>
        <taxon>Thermodesulfobacteriota</taxon>
        <taxon>Desulfovibrionia</taxon>
        <taxon>Desulfovibrionales</taxon>
        <taxon>Desulfovibrionaceae</taxon>
        <taxon>Nitratidesulfovibrio</taxon>
    </lineage>
</organism>
<dbReference type="RefSeq" id="WP_196608082.1">
    <property type="nucleotide sequence ID" value="NZ_VRYY01000042.1"/>
</dbReference>
<dbReference type="EC" id="5.1.1.1" evidence="4"/>
<dbReference type="Pfam" id="PF01168">
    <property type="entry name" value="Ala_racemase_N"/>
    <property type="match status" value="1"/>
</dbReference>
<evidence type="ECO:0000256" key="4">
    <source>
        <dbReference type="HAMAP-Rule" id="MF_01201"/>
    </source>
</evidence>
<dbReference type="SUPFAM" id="SSF50621">
    <property type="entry name" value="Alanine racemase C-terminal domain-like"/>
    <property type="match status" value="1"/>
</dbReference>
<evidence type="ECO:0000256" key="3">
    <source>
        <dbReference type="ARBA" id="ARBA00023235"/>
    </source>
</evidence>
<dbReference type="PROSITE" id="PS00395">
    <property type="entry name" value="ALANINE_RACEMASE"/>
    <property type="match status" value="1"/>
</dbReference>
<feature type="active site" description="Proton acceptor; specific for L-alanine" evidence="4">
    <location>
        <position position="266"/>
    </location>
</feature>
<comment type="similarity">
    <text evidence="4">Belongs to the alanine racemase family.</text>
</comment>
<evidence type="ECO:0000256" key="2">
    <source>
        <dbReference type="ARBA" id="ARBA00022898"/>
    </source>
</evidence>
<dbReference type="Gene3D" id="3.20.20.10">
    <property type="entry name" value="Alanine racemase"/>
    <property type="match status" value="1"/>
</dbReference>
<dbReference type="EMBL" id="VRYY01000042">
    <property type="protein sequence ID" value="MBG3875838.1"/>
    <property type="molecule type" value="Genomic_DNA"/>
</dbReference>
<keyword evidence="2 4" id="KW-0663">Pyridoxal phosphate</keyword>
<dbReference type="PANTHER" id="PTHR30511:SF0">
    <property type="entry name" value="ALANINE RACEMASE, CATABOLIC-RELATED"/>
    <property type="match status" value="1"/>
</dbReference>
<protein>
    <recommendedName>
        <fullName evidence="4">Alanine racemase</fullName>
        <ecNumber evidence="4">5.1.1.1</ecNumber>
    </recommendedName>
</protein>
<dbReference type="SMART" id="SM01005">
    <property type="entry name" value="Ala_racemase_C"/>
    <property type="match status" value="1"/>
</dbReference>
<sequence>MTIAYNKIAVRVRLGALRRNFEILRRMAPAAMPVIKSDAYGHGLLPVARTLEAAGADTFAAGTVGECAQLRDGGIPGRIVALLGATDAADAECCVARSIVPAVYSADQLELLAGRAAPGQQVDIALKFDTGMARLGFSEADLPALLDRLRARPMLRPVLAMSHLAVSDDPSRGDFTRQQGETFGRILAGVRADWPAAQGSLANSAALLAHPELHFDVQRPGIALYGSNPLRGTAQEHLGDGLQPAMDVAAPILQVHPLPAGRSISYGRTFTAPRDMTVAIVATGYADAYSRGLSGKGAMTVHGRRVPILGRVCMQMTAVDVTDVPGVAAGEDAYLLGGPGEALTPDELADLWGTISYEVLCLLGMNPRTHRE</sequence>
<keyword evidence="7" id="KW-1185">Reference proteome</keyword>
<dbReference type="CDD" id="cd00430">
    <property type="entry name" value="PLPDE_III_AR"/>
    <property type="match status" value="1"/>
</dbReference>
<evidence type="ECO:0000313" key="7">
    <source>
        <dbReference type="Proteomes" id="UP001194469"/>
    </source>
</evidence>
<dbReference type="InterPro" id="IPR000821">
    <property type="entry name" value="Ala_racemase"/>
</dbReference>
<dbReference type="SUPFAM" id="SSF51419">
    <property type="entry name" value="PLP-binding barrel"/>
    <property type="match status" value="1"/>
</dbReference>
<dbReference type="PANTHER" id="PTHR30511">
    <property type="entry name" value="ALANINE RACEMASE"/>
    <property type="match status" value="1"/>
</dbReference>
<feature type="binding site" evidence="4">
    <location>
        <position position="134"/>
    </location>
    <ligand>
        <name>substrate</name>
    </ligand>
</feature>
<feature type="active site" description="Proton acceptor; specific for D-alanine" evidence="4">
    <location>
        <position position="36"/>
    </location>
</feature>
<comment type="function">
    <text evidence="4">Catalyzes the interconversion of L-alanine and D-alanine. May also act on other amino acids.</text>
</comment>
<accession>A0ABS0J079</accession>
<dbReference type="InterPro" id="IPR020622">
    <property type="entry name" value="Ala_racemase_pyridoxalP-BS"/>
</dbReference>
<proteinExistence type="inferred from homology"/>
<reference evidence="6 7" key="1">
    <citation type="submission" date="2019-08" db="EMBL/GenBank/DDBJ databases">
        <authorList>
            <person name="Luo N."/>
        </authorList>
    </citation>
    <scope>NUCLEOTIDE SEQUENCE [LARGE SCALE GENOMIC DNA]</scope>
    <source>
        <strain evidence="6 7">NCIMB 9442</strain>
    </source>
</reference>
<feature type="modified residue" description="N6-(pyridoxal phosphate)lysine" evidence="4">
    <location>
        <position position="36"/>
    </location>
</feature>
<comment type="caution">
    <text evidence="6">The sequence shown here is derived from an EMBL/GenBank/DDBJ whole genome shotgun (WGS) entry which is preliminary data.</text>
</comment>
<feature type="domain" description="Alanine racemase C-terminal" evidence="5">
    <location>
        <begin position="245"/>
        <end position="371"/>
    </location>
</feature>
<dbReference type="InterPro" id="IPR011079">
    <property type="entry name" value="Ala_racemase_C"/>
</dbReference>
<keyword evidence="3 4" id="KW-0413">Isomerase</keyword>
<comment type="catalytic activity">
    <reaction evidence="4">
        <text>L-alanine = D-alanine</text>
        <dbReference type="Rhea" id="RHEA:20249"/>
        <dbReference type="ChEBI" id="CHEBI:57416"/>
        <dbReference type="ChEBI" id="CHEBI:57972"/>
        <dbReference type="EC" id="5.1.1.1"/>
    </reaction>
</comment>
<feature type="binding site" evidence="4">
    <location>
        <position position="314"/>
    </location>
    <ligand>
        <name>substrate</name>
    </ligand>
</feature>
<comment type="pathway">
    <text evidence="4">Amino-acid biosynthesis; D-alanine biosynthesis; D-alanine from L-alanine: step 1/1.</text>
</comment>
<evidence type="ECO:0000259" key="5">
    <source>
        <dbReference type="SMART" id="SM01005"/>
    </source>
</evidence>
<dbReference type="GO" id="GO:0008784">
    <property type="term" value="F:alanine racemase activity"/>
    <property type="evidence" value="ECO:0007669"/>
    <property type="project" value="UniProtKB-EC"/>
</dbReference>
<name>A0ABS0J079_9BACT</name>